<dbReference type="Proteomes" id="UP000003455">
    <property type="component" value="Chromosome"/>
</dbReference>
<dbReference type="EMBL" id="ACJA02000004">
    <property type="protein sequence ID" value="EFH94826.1"/>
    <property type="molecule type" value="Genomic_DNA"/>
</dbReference>
<dbReference type="AlphaFoldDB" id="A0A0E1XGE4"/>
<dbReference type="GO" id="GO:0005524">
    <property type="term" value="F:ATP binding"/>
    <property type="evidence" value="ECO:0007669"/>
    <property type="project" value="InterPro"/>
</dbReference>
<dbReference type="Pfam" id="PF01695">
    <property type="entry name" value="IstB_IS21"/>
    <property type="match status" value="1"/>
</dbReference>
<dbReference type="InterPro" id="IPR027417">
    <property type="entry name" value="P-loop_NTPase"/>
</dbReference>
<reference evidence="2" key="1">
    <citation type="submission" date="2010-05" db="EMBL/GenBank/DDBJ databases">
        <authorList>
            <person name="Muzny D."/>
            <person name="Qin X."/>
            <person name="Buhay C."/>
            <person name="Dugan-Rocha S."/>
            <person name="Ding Y."/>
            <person name="Chen G."/>
            <person name="Hawes A."/>
            <person name="Holder M."/>
            <person name="Jhangiani S."/>
            <person name="Johnson A."/>
            <person name="Khan Z."/>
            <person name="Li Z."/>
            <person name="Liu W."/>
            <person name="Liu X."/>
            <person name="Perez L."/>
            <person name="Shen H."/>
            <person name="Wang Q."/>
            <person name="Watt J."/>
            <person name="Xi L."/>
            <person name="Xin Y."/>
            <person name="Zhou J."/>
            <person name="Deng J."/>
            <person name="Jiang H."/>
            <person name="Liu Y."/>
            <person name="Qu J."/>
            <person name="Song X.-Z."/>
            <person name="Zhang L."/>
            <person name="Villasana D."/>
            <person name="Johnson A."/>
            <person name="Liu J."/>
            <person name="Liyanage D."/>
            <person name="Lorensuhewa L."/>
            <person name="Robinson T."/>
            <person name="Song A."/>
            <person name="Song B.-B."/>
            <person name="Dinh H."/>
            <person name="Thornton R."/>
            <person name="Coyle M."/>
            <person name="Francisco L."/>
            <person name="Jackson L."/>
            <person name="Javaid M."/>
            <person name="Korchina V."/>
            <person name="Kovar C."/>
            <person name="Mata R."/>
            <person name="Mathew T."/>
            <person name="Ngo R."/>
            <person name="Nguyen L."/>
            <person name="Nguyen N."/>
            <person name="Okwuonu G."/>
            <person name="Ongeri F."/>
            <person name="Pham C."/>
            <person name="Simmons D."/>
            <person name="Wilczek-Boney K."/>
            <person name="Hale W."/>
            <person name="Jakkamsetti A."/>
            <person name="Pham P."/>
            <person name="Ruth R."/>
            <person name="San Lucas F."/>
            <person name="Warren J."/>
            <person name="Zhang J."/>
            <person name="Zhao Z."/>
            <person name="Zhou C."/>
            <person name="Zhu D."/>
            <person name="Lee S."/>
            <person name="Bess C."/>
            <person name="Blankenburg K."/>
            <person name="Forbes L."/>
            <person name="Fu Q."/>
            <person name="Gubbala S."/>
            <person name="Hirani K."/>
            <person name="Jayaseelan J.C."/>
            <person name="Lara F."/>
            <person name="Munidasa M."/>
            <person name="Palculict T."/>
            <person name="Patil S."/>
            <person name="Pu L.-L."/>
            <person name="Saada N."/>
            <person name="Tang L."/>
            <person name="Weissenberger G."/>
            <person name="Zhu Y."/>
            <person name="Hemphill L."/>
            <person name="Shang Y."/>
            <person name="Youmans B."/>
            <person name="Ayvaz T."/>
            <person name="Ross M."/>
            <person name="Santibanez J."/>
            <person name="Aqrawi P."/>
            <person name="Gross S."/>
            <person name="Joshi V."/>
            <person name="Fowler G."/>
            <person name="Nazareth L."/>
            <person name="Reid J."/>
            <person name="Worley K."/>
            <person name="Petrosino J."/>
            <person name="Highlander S."/>
            <person name="Gibbs R."/>
        </authorList>
    </citation>
    <scope>NUCLEOTIDE SEQUENCE [LARGE SCALE GENOMIC DNA]</scope>
    <source>
        <strain evidence="2">MN8</strain>
    </source>
</reference>
<organism evidence="2">
    <name type="scientific">Staphylococcus aureus subsp. aureus MN8</name>
    <dbReference type="NCBI Taxonomy" id="548470"/>
    <lineage>
        <taxon>Bacteria</taxon>
        <taxon>Bacillati</taxon>
        <taxon>Bacillota</taxon>
        <taxon>Bacilli</taxon>
        <taxon>Bacillales</taxon>
        <taxon>Staphylococcaceae</taxon>
        <taxon>Staphylococcus</taxon>
    </lineage>
</organism>
<dbReference type="Gene3D" id="3.40.50.300">
    <property type="entry name" value="P-loop containing nucleotide triphosphate hydrolases"/>
    <property type="match status" value="1"/>
</dbReference>
<evidence type="ECO:0000313" key="2">
    <source>
        <dbReference type="EMBL" id="EFH94826.1"/>
    </source>
</evidence>
<dbReference type="InterPro" id="IPR002611">
    <property type="entry name" value="IstB_ATP-bd"/>
</dbReference>
<dbReference type="HOGENOM" id="CLU_062999_8_4_9"/>
<evidence type="ECO:0000259" key="1">
    <source>
        <dbReference type="Pfam" id="PF01695"/>
    </source>
</evidence>
<protein>
    <recommendedName>
        <fullName evidence="1">IstB-like ATP-binding domain-containing protein</fullName>
    </recommendedName>
</protein>
<accession>A0A0E1XGE4</accession>
<name>A0A0E1XGE4_STAAU</name>
<proteinExistence type="predicted"/>
<gene>
    <name evidence="2" type="ORF">HMPREF0769_12447</name>
</gene>
<comment type="caution">
    <text evidence="2">The sequence shown here is derived from an EMBL/GenBank/DDBJ whole genome shotgun (WGS) entry which is preliminary data.</text>
</comment>
<sequence>MSLRYEWKSTIITTNIPFSSWGESFSNKIVSAAIIDRLVHHSKVFKITGESYRLKDYKTEKSLNIRQS</sequence>
<feature type="domain" description="IstB-like ATP-binding" evidence="1">
    <location>
        <begin position="2"/>
        <end position="56"/>
    </location>
</feature>